<evidence type="ECO:0000313" key="2">
    <source>
        <dbReference type="WBParaSite" id="Pan_g6368.t1"/>
    </source>
</evidence>
<accession>A0A7E4W3H2</accession>
<organism evidence="1 2">
    <name type="scientific">Panagrellus redivivus</name>
    <name type="common">Microworm</name>
    <dbReference type="NCBI Taxonomy" id="6233"/>
    <lineage>
        <taxon>Eukaryota</taxon>
        <taxon>Metazoa</taxon>
        <taxon>Ecdysozoa</taxon>
        <taxon>Nematoda</taxon>
        <taxon>Chromadorea</taxon>
        <taxon>Rhabditida</taxon>
        <taxon>Tylenchina</taxon>
        <taxon>Panagrolaimomorpha</taxon>
        <taxon>Panagrolaimoidea</taxon>
        <taxon>Panagrolaimidae</taxon>
        <taxon>Panagrellus</taxon>
    </lineage>
</organism>
<dbReference type="WBParaSite" id="Pan_g6368.t1">
    <property type="protein sequence ID" value="Pan_g6368.t1"/>
    <property type="gene ID" value="Pan_g6368"/>
</dbReference>
<reference evidence="1" key="1">
    <citation type="journal article" date="2013" name="Genetics">
        <title>The draft genome and transcriptome of Panagrellus redivivus are shaped by the harsh demands of a free-living lifestyle.</title>
        <authorList>
            <person name="Srinivasan J."/>
            <person name="Dillman A.R."/>
            <person name="Macchietto M.G."/>
            <person name="Heikkinen L."/>
            <person name="Lakso M."/>
            <person name="Fracchia K.M."/>
            <person name="Antoshechkin I."/>
            <person name="Mortazavi A."/>
            <person name="Wong G."/>
            <person name="Sternberg P.W."/>
        </authorList>
    </citation>
    <scope>NUCLEOTIDE SEQUENCE [LARGE SCALE GENOMIC DNA]</scope>
    <source>
        <strain evidence="1">MT8872</strain>
    </source>
</reference>
<dbReference type="AlphaFoldDB" id="A0A7E4W3H2"/>
<sequence>MPYPLNNLAYGLRYRLSELTTPVERYELQIAAGDVSICPPKLQHIDKIYDEYDFESQNGKLFISKNIRKYVPSIYERNTLVTARKSTLLSHLDEPGLKSEAFSHFLFQAEVICMEDCIISKPFINTLSKMAGITTTYIHMSCHSCCNYIDNFGELLIAFPKVNGIQWNAYIDKSWIAKVQGHSQLDVLCFSVGNYQFEPFDINEFVTFVKTRRQGFEMRIMVIDNEKKFESYFLELKRILDQQLTPLVNPWFKPSNCTYVVIWFYERPCGWTVS</sequence>
<dbReference type="Proteomes" id="UP000492821">
    <property type="component" value="Unassembled WGS sequence"/>
</dbReference>
<protein>
    <submittedName>
        <fullName evidence="2">Glycosyltransferase family 92 protein</fullName>
    </submittedName>
</protein>
<evidence type="ECO:0000313" key="1">
    <source>
        <dbReference type="Proteomes" id="UP000492821"/>
    </source>
</evidence>
<keyword evidence="1" id="KW-1185">Reference proteome</keyword>
<reference evidence="2" key="2">
    <citation type="submission" date="2020-10" db="UniProtKB">
        <authorList>
            <consortium name="WormBaseParasite"/>
        </authorList>
    </citation>
    <scope>IDENTIFICATION</scope>
</reference>
<name>A0A7E4W3H2_PANRE</name>
<proteinExistence type="predicted"/>